<comment type="caution">
    <text evidence="2">The sequence shown here is derived from an EMBL/GenBank/DDBJ whole genome shotgun (WGS) entry which is preliminary data.</text>
</comment>
<organism evidence="2 3">
    <name type="scientific">Serendipita indica (strain DSM 11827)</name>
    <name type="common">Root endophyte fungus</name>
    <name type="synonym">Piriformospora indica</name>
    <dbReference type="NCBI Taxonomy" id="1109443"/>
    <lineage>
        <taxon>Eukaryota</taxon>
        <taxon>Fungi</taxon>
        <taxon>Dikarya</taxon>
        <taxon>Basidiomycota</taxon>
        <taxon>Agaricomycotina</taxon>
        <taxon>Agaricomycetes</taxon>
        <taxon>Sebacinales</taxon>
        <taxon>Serendipitaceae</taxon>
        <taxon>Serendipita</taxon>
    </lineage>
</organism>
<accession>G4TYP9</accession>
<dbReference type="GO" id="GO:0003676">
    <property type="term" value="F:nucleic acid binding"/>
    <property type="evidence" value="ECO:0007669"/>
    <property type="project" value="InterPro"/>
</dbReference>
<dbReference type="Proteomes" id="UP000007148">
    <property type="component" value="Unassembled WGS sequence"/>
</dbReference>
<dbReference type="InterPro" id="IPR012337">
    <property type="entry name" value="RNaseH-like_sf"/>
</dbReference>
<proteinExistence type="predicted"/>
<dbReference type="HOGENOM" id="CLU_1897010_0_0_1"/>
<sequence>MTLDTGESCAAVHIQAPARSGQSWPRPAAHRESDDMGLAGWLPLRASYRQDPTYPSPSWVPGHSDVQGNDNADAAAKRATQGQPMRRLGKYSSLDAGIPKNSAAIRDLRFIRASWIPDTNSAQVKFDSDAFMRS</sequence>
<dbReference type="EMBL" id="CAFZ01000756">
    <property type="protein sequence ID" value="CCA76442.1"/>
    <property type="molecule type" value="Genomic_DNA"/>
</dbReference>
<dbReference type="Gene3D" id="3.30.420.10">
    <property type="entry name" value="Ribonuclease H-like superfamily/Ribonuclease H"/>
    <property type="match status" value="1"/>
</dbReference>
<dbReference type="InParanoid" id="G4TYP9"/>
<reference evidence="2 3" key="1">
    <citation type="journal article" date="2011" name="PLoS Pathog.">
        <title>Endophytic Life Strategies Decoded by Genome and Transcriptome Analyses of the Mutualistic Root Symbiont Piriformospora indica.</title>
        <authorList>
            <person name="Zuccaro A."/>
            <person name="Lahrmann U."/>
            <person name="Guldener U."/>
            <person name="Langen G."/>
            <person name="Pfiffi S."/>
            <person name="Biedenkopf D."/>
            <person name="Wong P."/>
            <person name="Samans B."/>
            <person name="Grimm C."/>
            <person name="Basiewicz M."/>
            <person name="Murat C."/>
            <person name="Martin F."/>
            <person name="Kogel K.H."/>
        </authorList>
    </citation>
    <scope>NUCLEOTIDE SEQUENCE [LARGE SCALE GENOMIC DNA]</scope>
    <source>
        <strain evidence="2 3">DSM 11827</strain>
    </source>
</reference>
<evidence type="ECO:0000313" key="2">
    <source>
        <dbReference type="EMBL" id="CCA76442.1"/>
    </source>
</evidence>
<feature type="region of interest" description="Disordered" evidence="1">
    <location>
        <begin position="1"/>
        <end position="32"/>
    </location>
</feature>
<dbReference type="OrthoDB" id="3265515at2759"/>
<dbReference type="AlphaFoldDB" id="G4TYP9"/>
<feature type="region of interest" description="Disordered" evidence="1">
    <location>
        <begin position="52"/>
        <end position="85"/>
    </location>
</feature>
<dbReference type="InterPro" id="IPR036397">
    <property type="entry name" value="RNaseH_sf"/>
</dbReference>
<protein>
    <recommendedName>
        <fullName evidence="4">RNase H type-1 domain-containing protein</fullName>
    </recommendedName>
</protein>
<evidence type="ECO:0000313" key="3">
    <source>
        <dbReference type="Proteomes" id="UP000007148"/>
    </source>
</evidence>
<dbReference type="SUPFAM" id="SSF53098">
    <property type="entry name" value="Ribonuclease H-like"/>
    <property type="match status" value="1"/>
</dbReference>
<keyword evidence="3" id="KW-1185">Reference proteome</keyword>
<name>G4TYP9_SERID</name>
<gene>
    <name evidence="2" type="ORF">PIIN_10435</name>
</gene>
<evidence type="ECO:0008006" key="4">
    <source>
        <dbReference type="Google" id="ProtNLM"/>
    </source>
</evidence>
<evidence type="ECO:0000256" key="1">
    <source>
        <dbReference type="SAM" id="MobiDB-lite"/>
    </source>
</evidence>